<dbReference type="OrthoDB" id="1421090at2759"/>
<accession>A0A1E1W4Z2</accession>
<keyword evidence="1" id="KW-0433">Leucine-rich repeat</keyword>
<sequence>RLAGECRLRQLTLISDSVSAVLSAWLANCSRLNNLTLRLRNLTALTGREFSNLTELQRLTLSGSPQLQDLPQGLFDDMRNLTVLNLSNNSITRLPSNIFSRLRRLRVLDLSHNALAAQSEEALSPLSALETTLQSLVLSHNPLGDLCAPTSSIIGGEQWSWL</sequence>
<evidence type="ECO:0000256" key="2">
    <source>
        <dbReference type="ARBA" id="ARBA00022737"/>
    </source>
</evidence>
<feature type="non-terminal residue" evidence="3">
    <location>
        <position position="1"/>
    </location>
</feature>
<dbReference type="Pfam" id="PF13855">
    <property type="entry name" value="LRR_8"/>
    <property type="match status" value="1"/>
</dbReference>
<dbReference type="InterPro" id="IPR032675">
    <property type="entry name" value="LRR_dom_sf"/>
</dbReference>
<evidence type="ECO:0000256" key="1">
    <source>
        <dbReference type="ARBA" id="ARBA00022614"/>
    </source>
</evidence>
<dbReference type="Gene3D" id="3.80.10.10">
    <property type="entry name" value="Ribonuclease Inhibitor"/>
    <property type="match status" value="1"/>
</dbReference>
<dbReference type="SUPFAM" id="SSF52058">
    <property type="entry name" value="L domain-like"/>
    <property type="match status" value="1"/>
</dbReference>
<proteinExistence type="predicted"/>
<dbReference type="EMBL" id="GDQN01008996">
    <property type="protein sequence ID" value="JAT82058.1"/>
    <property type="molecule type" value="Transcribed_RNA"/>
</dbReference>
<dbReference type="Pfam" id="PF13516">
    <property type="entry name" value="LRR_6"/>
    <property type="match status" value="1"/>
</dbReference>
<dbReference type="PRINTS" id="PR00019">
    <property type="entry name" value="LEURICHRPT"/>
</dbReference>
<gene>
    <name evidence="3" type="ORF">g.16513</name>
</gene>
<dbReference type="InterPro" id="IPR001611">
    <property type="entry name" value="Leu-rich_rpt"/>
</dbReference>
<protein>
    <submittedName>
        <fullName evidence="3">Uncharacterized protein</fullName>
    </submittedName>
</protein>
<organism evidence="3">
    <name type="scientific">Pectinophora gossypiella</name>
    <name type="common">Cotton pink bollworm</name>
    <name type="synonym">Depressaria gossypiella</name>
    <dbReference type="NCBI Taxonomy" id="13191"/>
    <lineage>
        <taxon>Eukaryota</taxon>
        <taxon>Metazoa</taxon>
        <taxon>Ecdysozoa</taxon>
        <taxon>Arthropoda</taxon>
        <taxon>Hexapoda</taxon>
        <taxon>Insecta</taxon>
        <taxon>Pterygota</taxon>
        <taxon>Neoptera</taxon>
        <taxon>Endopterygota</taxon>
        <taxon>Lepidoptera</taxon>
        <taxon>Glossata</taxon>
        <taxon>Ditrysia</taxon>
        <taxon>Gelechioidea</taxon>
        <taxon>Gelechiidae</taxon>
        <taxon>Apatetrinae</taxon>
        <taxon>Pectinophora</taxon>
    </lineage>
</organism>
<dbReference type="AlphaFoldDB" id="A0A1E1W4Z2"/>
<evidence type="ECO:0000313" key="3">
    <source>
        <dbReference type="EMBL" id="JAT82058.1"/>
    </source>
</evidence>
<keyword evidence="2" id="KW-0677">Repeat</keyword>
<name>A0A1E1W4Z2_PECGO</name>
<reference evidence="3" key="1">
    <citation type="submission" date="2015-09" db="EMBL/GenBank/DDBJ databases">
        <title>De novo assembly of Pectinophora gossypiella (Pink Bollworm) gut transcriptome.</title>
        <authorList>
            <person name="Tassone E.E."/>
        </authorList>
    </citation>
    <scope>NUCLEOTIDE SEQUENCE</scope>
</reference>
<dbReference type="PANTHER" id="PTHR24366:SF96">
    <property type="entry name" value="LEUCINE RICH REPEAT CONTAINING 53"/>
    <property type="match status" value="1"/>
</dbReference>
<feature type="non-terminal residue" evidence="3">
    <location>
        <position position="162"/>
    </location>
</feature>
<dbReference type="PROSITE" id="PS51450">
    <property type="entry name" value="LRR"/>
    <property type="match status" value="1"/>
</dbReference>
<dbReference type="InterPro" id="IPR003591">
    <property type="entry name" value="Leu-rich_rpt_typical-subtyp"/>
</dbReference>
<dbReference type="SMART" id="SM00369">
    <property type="entry name" value="LRR_TYP"/>
    <property type="match status" value="3"/>
</dbReference>
<dbReference type="PANTHER" id="PTHR24366">
    <property type="entry name" value="IG(IMMUNOGLOBULIN) AND LRR(LEUCINE RICH REPEAT) DOMAINS"/>
    <property type="match status" value="1"/>
</dbReference>